<protein>
    <recommendedName>
        <fullName evidence="3">histidine kinase</fullName>
        <ecNumber evidence="3">2.7.13.3</ecNumber>
    </recommendedName>
</protein>
<name>A0A2S5T9P5_9BURK</name>
<dbReference type="InterPro" id="IPR004358">
    <property type="entry name" value="Sig_transdc_His_kin-like_C"/>
</dbReference>
<feature type="transmembrane region" description="Helical" evidence="7">
    <location>
        <begin position="53"/>
        <end position="73"/>
    </location>
</feature>
<dbReference type="SUPFAM" id="SSF47384">
    <property type="entry name" value="Homodimeric domain of signal transducing histidine kinase"/>
    <property type="match status" value="1"/>
</dbReference>
<dbReference type="SMART" id="SM00388">
    <property type="entry name" value="HisKA"/>
    <property type="match status" value="1"/>
</dbReference>
<dbReference type="InterPro" id="IPR003594">
    <property type="entry name" value="HATPase_dom"/>
</dbReference>
<dbReference type="InterPro" id="IPR035965">
    <property type="entry name" value="PAS-like_dom_sf"/>
</dbReference>
<dbReference type="EC" id="2.7.13.3" evidence="3"/>
<evidence type="ECO:0000313" key="11">
    <source>
        <dbReference type="Proteomes" id="UP000239406"/>
    </source>
</evidence>
<keyword evidence="5" id="KW-0808">Transferase</keyword>
<dbReference type="InterPro" id="IPR036097">
    <property type="entry name" value="HisK_dim/P_sf"/>
</dbReference>
<feature type="transmembrane region" description="Helical" evidence="7">
    <location>
        <begin position="20"/>
        <end position="41"/>
    </location>
</feature>
<comment type="catalytic activity">
    <reaction evidence="1">
        <text>ATP + protein L-histidine = ADP + protein N-phospho-L-histidine.</text>
        <dbReference type="EC" id="2.7.13.3"/>
    </reaction>
</comment>
<keyword evidence="7" id="KW-1133">Transmembrane helix</keyword>
<dbReference type="InterPro" id="IPR050351">
    <property type="entry name" value="BphY/WalK/GraS-like"/>
</dbReference>
<keyword evidence="7" id="KW-0812">Transmembrane</keyword>
<evidence type="ECO:0000256" key="7">
    <source>
        <dbReference type="SAM" id="Phobius"/>
    </source>
</evidence>
<dbReference type="PRINTS" id="PR00344">
    <property type="entry name" value="BCTRLSENSOR"/>
</dbReference>
<dbReference type="FunFam" id="3.30.565.10:FF:000006">
    <property type="entry name" value="Sensor histidine kinase WalK"/>
    <property type="match status" value="1"/>
</dbReference>
<dbReference type="GO" id="GO:0000155">
    <property type="term" value="F:phosphorelay sensor kinase activity"/>
    <property type="evidence" value="ECO:0007669"/>
    <property type="project" value="InterPro"/>
</dbReference>
<evidence type="ECO:0000256" key="6">
    <source>
        <dbReference type="ARBA" id="ARBA00022777"/>
    </source>
</evidence>
<keyword evidence="4" id="KW-0597">Phosphoprotein</keyword>
<accession>A0A2S5T9P5</accession>
<dbReference type="AlphaFoldDB" id="A0A2S5T9P5"/>
<dbReference type="GO" id="GO:0000156">
    <property type="term" value="F:phosphorelay response regulator activity"/>
    <property type="evidence" value="ECO:0007669"/>
    <property type="project" value="TreeGrafter"/>
</dbReference>
<reference evidence="10 12" key="2">
    <citation type="submission" date="2019-03" db="EMBL/GenBank/DDBJ databases">
        <title>Genomic Encyclopedia of Type Strains, Phase IV (KMG-IV): sequencing the most valuable type-strain genomes for metagenomic binning, comparative biology and taxonomic classification.</title>
        <authorList>
            <person name="Goeker M."/>
        </authorList>
    </citation>
    <scope>NUCLEOTIDE SEQUENCE [LARGE SCALE GENOMIC DNA]</scope>
    <source>
        <strain evidence="10 12">DSM 15264</strain>
    </source>
</reference>
<comment type="subcellular location">
    <subcellularLocation>
        <location evidence="2">Cell inner membrane</location>
        <topology evidence="2">Multi-pass membrane protein</topology>
    </subcellularLocation>
</comment>
<evidence type="ECO:0000259" key="8">
    <source>
        <dbReference type="PROSITE" id="PS50109"/>
    </source>
</evidence>
<dbReference type="GO" id="GO:0007234">
    <property type="term" value="P:osmosensory signaling via phosphorelay pathway"/>
    <property type="evidence" value="ECO:0007669"/>
    <property type="project" value="TreeGrafter"/>
</dbReference>
<evidence type="ECO:0000313" key="9">
    <source>
        <dbReference type="EMBL" id="PPE71724.1"/>
    </source>
</evidence>
<evidence type="ECO:0000256" key="2">
    <source>
        <dbReference type="ARBA" id="ARBA00004429"/>
    </source>
</evidence>
<dbReference type="Proteomes" id="UP000239406">
    <property type="component" value="Unassembled WGS sequence"/>
</dbReference>
<evidence type="ECO:0000313" key="10">
    <source>
        <dbReference type="EMBL" id="TCP08841.1"/>
    </source>
</evidence>
<dbReference type="RefSeq" id="WP_104355914.1">
    <property type="nucleotide sequence ID" value="NZ_CALFFA010000024.1"/>
</dbReference>
<dbReference type="PANTHER" id="PTHR42878:SF15">
    <property type="entry name" value="BACTERIOPHYTOCHROME"/>
    <property type="match status" value="1"/>
</dbReference>
<organism evidence="9 11">
    <name type="scientific">Caldimonas thermodepolymerans</name>
    <dbReference type="NCBI Taxonomy" id="215580"/>
    <lineage>
        <taxon>Bacteria</taxon>
        <taxon>Pseudomonadati</taxon>
        <taxon>Pseudomonadota</taxon>
        <taxon>Betaproteobacteria</taxon>
        <taxon>Burkholderiales</taxon>
        <taxon>Sphaerotilaceae</taxon>
        <taxon>Caldimonas</taxon>
    </lineage>
</organism>
<dbReference type="Proteomes" id="UP000294772">
    <property type="component" value="Unassembled WGS sequence"/>
</dbReference>
<feature type="domain" description="Histidine kinase" evidence="8">
    <location>
        <begin position="348"/>
        <end position="562"/>
    </location>
</feature>
<dbReference type="SUPFAM" id="SSF55874">
    <property type="entry name" value="ATPase domain of HSP90 chaperone/DNA topoisomerase II/histidine kinase"/>
    <property type="match status" value="1"/>
</dbReference>
<keyword evidence="11" id="KW-1185">Reference proteome</keyword>
<dbReference type="InterPro" id="IPR036890">
    <property type="entry name" value="HATPase_C_sf"/>
</dbReference>
<dbReference type="Gene3D" id="3.30.450.20">
    <property type="entry name" value="PAS domain"/>
    <property type="match status" value="1"/>
</dbReference>
<dbReference type="SUPFAM" id="SSF55785">
    <property type="entry name" value="PYP-like sensor domain (PAS domain)"/>
    <property type="match status" value="1"/>
</dbReference>
<dbReference type="Pfam" id="PF02518">
    <property type="entry name" value="HATPase_c"/>
    <property type="match status" value="1"/>
</dbReference>
<evidence type="ECO:0000256" key="5">
    <source>
        <dbReference type="ARBA" id="ARBA00022679"/>
    </source>
</evidence>
<gene>
    <name evidence="9" type="ORF">C1702_01665</name>
    <name evidence="10" type="ORF">EV676_102351</name>
</gene>
<dbReference type="InterPro" id="IPR003661">
    <property type="entry name" value="HisK_dim/P_dom"/>
</dbReference>
<comment type="caution">
    <text evidence="9">The sequence shown here is derived from an EMBL/GenBank/DDBJ whole genome shotgun (WGS) entry which is preliminary data.</text>
</comment>
<dbReference type="GO" id="GO:0005886">
    <property type="term" value="C:plasma membrane"/>
    <property type="evidence" value="ECO:0007669"/>
    <property type="project" value="UniProtKB-SubCell"/>
</dbReference>
<evidence type="ECO:0000256" key="1">
    <source>
        <dbReference type="ARBA" id="ARBA00000085"/>
    </source>
</evidence>
<dbReference type="Pfam" id="PF00512">
    <property type="entry name" value="HisKA"/>
    <property type="match status" value="1"/>
</dbReference>
<dbReference type="PROSITE" id="PS50109">
    <property type="entry name" value="HIS_KIN"/>
    <property type="match status" value="1"/>
</dbReference>
<dbReference type="SMART" id="SM00387">
    <property type="entry name" value="HATPase_c"/>
    <property type="match status" value="1"/>
</dbReference>
<keyword evidence="7" id="KW-0472">Membrane</keyword>
<keyword evidence="6" id="KW-0418">Kinase</keyword>
<dbReference type="GO" id="GO:0030295">
    <property type="term" value="F:protein kinase activator activity"/>
    <property type="evidence" value="ECO:0007669"/>
    <property type="project" value="TreeGrafter"/>
</dbReference>
<dbReference type="PANTHER" id="PTHR42878">
    <property type="entry name" value="TWO-COMPONENT HISTIDINE KINASE"/>
    <property type="match status" value="1"/>
</dbReference>
<evidence type="ECO:0000313" key="12">
    <source>
        <dbReference type="Proteomes" id="UP000294772"/>
    </source>
</evidence>
<reference evidence="9 11" key="1">
    <citation type="submission" date="2018-02" db="EMBL/GenBank/DDBJ databases">
        <title>Reclassifiation of [Polyangium] brachysporum DSM 7029 as Guopingzhaonella breviflexa gen. nov., sp. nov., a member of the family Comamonadaceae.</title>
        <authorList>
            <person name="Tang B."/>
        </authorList>
    </citation>
    <scope>NUCLEOTIDE SEQUENCE [LARGE SCALE GENOMIC DNA]</scope>
    <source>
        <strain evidence="9 11">DSM 15344</strain>
    </source>
</reference>
<evidence type="ECO:0000256" key="3">
    <source>
        <dbReference type="ARBA" id="ARBA00012438"/>
    </source>
</evidence>
<dbReference type="Gene3D" id="1.10.287.130">
    <property type="match status" value="1"/>
</dbReference>
<dbReference type="OrthoDB" id="8552871at2"/>
<evidence type="ECO:0000256" key="4">
    <source>
        <dbReference type="ARBA" id="ARBA00022553"/>
    </source>
</evidence>
<dbReference type="InterPro" id="IPR005467">
    <property type="entry name" value="His_kinase_dom"/>
</dbReference>
<dbReference type="EMBL" id="SLXF01000002">
    <property type="protein sequence ID" value="TCP08841.1"/>
    <property type="molecule type" value="Genomic_DNA"/>
</dbReference>
<sequence>MPRAPAPADAVRGKPARFVAGVGATVAIAWFCVSLAGAAWLDAGSPAAFRAGWLLLALASGLLLMLGMAWWFAGRLQALETQRRQALAREHGLQQLLSDWYWETDERHRLTLLLPPRGAPAADWQVGDRLGRALWEVYDSDPQLWHGHRQALDALRGFEALPAWRGEADGRTTLWLLHGVPRFDAEGRFAGYQGTARDVTDDGELRFSRRIGQQLLDALPSAVIVAESPAAAPGRCVIRHCNETAARRLGEPAAKLVGRELTGELARVAEWPLAAVCEALGAPVPPRDAPPAGTRPWQARVDRFTFEHGGLQRHTVLVLLTPPVTPTDEAVQLERQAAARELESFSYTVSHDLRAPIRVVEGFTKILKEDYGRVLDRIGNDHLDRVLGATARMNRMIDALLALSQLSAKPVQQQPVNLTQLATYIVDDLRRQSPERQADIHIQDGMTTEGDPTLLRIALENLLGNAWKYSSKRERTQIEFACEAQGGRLVYRVRDNGAGFDMRFADRLFGVFQRLHSANDFQGTGIGLATVQRIVRRHGGQIWAESEVDQGATFYFTLGDGSRAA</sequence>
<dbReference type="Gene3D" id="3.30.565.10">
    <property type="entry name" value="Histidine kinase-like ATPase, C-terminal domain"/>
    <property type="match status" value="1"/>
</dbReference>
<dbReference type="CDD" id="cd00082">
    <property type="entry name" value="HisKA"/>
    <property type="match status" value="1"/>
</dbReference>
<dbReference type="EMBL" id="PSNY01000001">
    <property type="protein sequence ID" value="PPE71724.1"/>
    <property type="molecule type" value="Genomic_DNA"/>
</dbReference>
<proteinExistence type="predicted"/>